<gene>
    <name evidence="1" type="ORF">EVA_05752</name>
</gene>
<reference evidence="1" key="1">
    <citation type="journal article" date="2012" name="PLoS ONE">
        <title>Gene sets for utilization of primary and secondary nutrition supplies in the distal gut of endangered iberian lynx.</title>
        <authorList>
            <person name="Alcaide M."/>
            <person name="Messina E."/>
            <person name="Richter M."/>
            <person name="Bargiela R."/>
            <person name="Peplies J."/>
            <person name="Huws S.A."/>
            <person name="Newbold C.J."/>
            <person name="Golyshin P.N."/>
            <person name="Simon M.A."/>
            <person name="Lopez G."/>
            <person name="Yakimov M.M."/>
            <person name="Ferrer M."/>
        </authorList>
    </citation>
    <scope>NUCLEOTIDE SEQUENCE</scope>
</reference>
<sequence>MIGGLLDDDGLVLENGAIITLITDVSSVPRKKQVFVRPH</sequence>
<comment type="caution">
    <text evidence="1">The sequence shown here is derived from an EMBL/GenBank/DDBJ whole genome shotgun (WGS) entry which is preliminary data.</text>
</comment>
<evidence type="ECO:0000313" key="1">
    <source>
        <dbReference type="EMBL" id="EJX06139.1"/>
    </source>
</evidence>
<organism evidence="1">
    <name type="scientific">gut metagenome</name>
    <dbReference type="NCBI Taxonomy" id="749906"/>
    <lineage>
        <taxon>unclassified sequences</taxon>
        <taxon>metagenomes</taxon>
        <taxon>organismal metagenomes</taxon>
    </lineage>
</organism>
<name>J9GGN8_9ZZZZ</name>
<accession>J9GGN8</accession>
<proteinExistence type="predicted"/>
<protein>
    <submittedName>
        <fullName evidence="1">Uncharacterized protein</fullName>
    </submittedName>
</protein>
<dbReference type="AlphaFoldDB" id="J9GGN8"/>
<dbReference type="EMBL" id="AMCI01001249">
    <property type="protein sequence ID" value="EJX06139.1"/>
    <property type="molecule type" value="Genomic_DNA"/>
</dbReference>